<feature type="compositionally biased region" description="Polar residues" evidence="2">
    <location>
        <begin position="611"/>
        <end position="623"/>
    </location>
</feature>
<name>A0A225AFL0_TALAT</name>
<dbReference type="AlphaFoldDB" id="A0A225AFL0"/>
<accession>A0A225AFL0</accession>
<feature type="compositionally biased region" description="Polar residues" evidence="2">
    <location>
        <begin position="751"/>
        <end position="760"/>
    </location>
</feature>
<reference evidence="3 4" key="1">
    <citation type="submission" date="2015-06" db="EMBL/GenBank/DDBJ databases">
        <title>Talaromyces atroroseus IBT 11181 draft genome.</title>
        <authorList>
            <person name="Rasmussen K.B."/>
            <person name="Rasmussen S."/>
            <person name="Petersen B."/>
            <person name="Sicheritz-Ponten T."/>
            <person name="Mortensen U.H."/>
            <person name="Thrane U."/>
        </authorList>
    </citation>
    <scope>NUCLEOTIDE SEQUENCE [LARGE SCALE GENOMIC DNA]</scope>
    <source>
        <strain evidence="3 4">IBT 11181</strain>
    </source>
</reference>
<feature type="compositionally biased region" description="Basic and acidic residues" evidence="2">
    <location>
        <begin position="168"/>
        <end position="179"/>
    </location>
</feature>
<feature type="region of interest" description="Disordered" evidence="2">
    <location>
        <begin position="343"/>
        <end position="364"/>
    </location>
</feature>
<feature type="region of interest" description="Disordered" evidence="2">
    <location>
        <begin position="930"/>
        <end position="952"/>
    </location>
</feature>
<gene>
    <name evidence="3" type="ORF">UA08_04687</name>
</gene>
<feature type="region of interest" description="Disordered" evidence="2">
    <location>
        <begin position="469"/>
        <end position="490"/>
    </location>
</feature>
<evidence type="ECO:0000313" key="3">
    <source>
        <dbReference type="EMBL" id="OKL60111.1"/>
    </source>
</evidence>
<feature type="region of interest" description="Disordered" evidence="2">
    <location>
        <begin position="1"/>
        <end position="102"/>
    </location>
</feature>
<feature type="compositionally biased region" description="Polar residues" evidence="2">
    <location>
        <begin position="469"/>
        <end position="481"/>
    </location>
</feature>
<evidence type="ECO:0000256" key="2">
    <source>
        <dbReference type="SAM" id="MobiDB-lite"/>
    </source>
</evidence>
<evidence type="ECO:0000313" key="4">
    <source>
        <dbReference type="Proteomes" id="UP000214365"/>
    </source>
</evidence>
<evidence type="ECO:0000256" key="1">
    <source>
        <dbReference type="SAM" id="Coils"/>
    </source>
</evidence>
<dbReference type="OrthoDB" id="10251744at2759"/>
<dbReference type="STRING" id="1441469.A0A225AFL0"/>
<dbReference type="RefSeq" id="XP_020120232.1">
    <property type="nucleotide sequence ID" value="XM_020266985.1"/>
</dbReference>
<feature type="compositionally biased region" description="Basic residues" evidence="2">
    <location>
        <begin position="943"/>
        <end position="952"/>
    </location>
</feature>
<feature type="compositionally biased region" description="Polar residues" evidence="2">
    <location>
        <begin position="682"/>
        <end position="693"/>
    </location>
</feature>
<protein>
    <submittedName>
        <fullName evidence="3">Uncharacterized protein</fullName>
    </submittedName>
</protein>
<feature type="compositionally biased region" description="Polar residues" evidence="2">
    <location>
        <begin position="798"/>
        <end position="810"/>
    </location>
</feature>
<sequence>MSLLDQRRKSAAAQSPSPSPSSILLRTGGVSPTRRTSSRKLSSSRTPDAPPSLRRSTSRRISRNNPPHVNHDIAKSQFATMNSRPHTPVHHDSGMPPQFERSSSSLLIFPPPLATASTDTSTTLVNPTSTILQGLIKEQRATRGSRKTIPHLSDDIDHRPPTSHSHSHSHENSPSEKQRRINSLVASGLKQPRDMGIREMDQYVSKMNKLNFDLKLDIFHRTQQIATLEKKMERMHAMEEELERMHYLEDELDELREVEENNQRLREANEQLQSELDRRDQAISEAVELICQLESKVEELRAGRIASIPSATTPVPRDSMTFIADDESEVCTPKAQAFVDIPDRTSSRKGTARRPRKSPSFLREESRSTAALRSLFMAEENKSVRSVSASTMATTLDSMADPQSPRLSILSECSYFSPQDMHPKGADFGQPDHLDQLNLVNNDEADLVASSSNHPSGHLSDRISNWMQLDGDTSQSASNNDNNHRRRTRALSDISRGSQLPVTCLDEPFELNCKSRRSHHHPSPRHPHLADFGGNLPPTPDTMSTFRPAFGNGSNASLPMDRLVGSRAALDTSPSVFARLSRPRSADEITTRPPSITMSDRSDTDDTAASVENNLGSGDQNQVSGLLSSFNHFGRGSAKATRLLGPGSPSNPRLSCYGGDLLFNGEGVENFVSGMHMTRTSSSKSVTPVQVPNESPPSSPLTPSEWLEAAKTEERSEGADDSSIKSDTEEKPLGIPEKHDVAPTTVDEIPTDNSVLSQNPPLRLRAWANDSQPVAEAQPRRRLSLRPRFFTRNRHQQDFQPESMTLNNKGPSPVPDKSLTISKHRRTSSGPGLNSEELLFKSAAGRASSRPLPKPLSDLRPSTASRPVTSESNEPRSKGSLFKNWMKGSHNKDYDVPPTGHAVLARTASERPKSTATIDISTLTLARAGELASPAAEDEPVWRARRRSRRMA</sequence>
<keyword evidence="1" id="KW-0175">Coiled coil</keyword>
<organism evidence="3 4">
    <name type="scientific">Talaromyces atroroseus</name>
    <dbReference type="NCBI Taxonomy" id="1441469"/>
    <lineage>
        <taxon>Eukaryota</taxon>
        <taxon>Fungi</taxon>
        <taxon>Dikarya</taxon>
        <taxon>Ascomycota</taxon>
        <taxon>Pezizomycotina</taxon>
        <taxon>Eurotiomycetes</taxon>
        <taxon>Eurotiomycetidae</taxon>
        <taxon>Eurotiales</taxon>
        <taxon>Trichocomaceae</taxon>
        <taxon>Talaromyces</taxon>
        <taxon>Talaromyces sect. Trachyspermi</taxon>
    </lineage>
</organism>
<feature type="region of interest" description="Disordered" evidence="2">
    <location>
        <begin position="135"/>
        <end position="179"/>
    </location>
</feature>
<feature type="region of interest" description="Disordered" evidence="2">
    <location>
        <begin position="682"/>
        <end position="886"/>
    </location>
</feature>
<feature type="compositionally biased region" description="Low complexity" evidence="2">
    <location>
        <begin position="31"/>
        <end position="55"/>
    </location>
</feature>
<dbReference type="Proteomes" id="UP000214365">
    <property type="component" value="Unassembled WGS sequence"/>
</dbReference>
<feature type="compositionally biased region" description="Basic and acidic residues" evidence="2">
    <location>
        <begin position="708"/>
        <end position="741"/>
    </location>
</feature>
<comment type="caution">
    <text evidence="3">The sequence shown here is derived from an EMBL/GenBank/DDBJ whole genome shotgun (WGS) entry which is preliminary data.</text>
</comment>
<proteinExistence type="predicted"/>
<dbReference type="GeneID" id="31004442"/>
<feature type="compositionally biased region" description="Low complexity" evidence="2">
    <location>
        <begin position="11"/>
        <end position="22"/>
    </location>
</feature>
<feature type="compositionally biased region" description="Polar residues" evidence="2">
    <location>
        <begin position="860"/>
        <end position="872"/>
    </location>
</feature>
<feature type="compositionally biased region" description="Basic residues" evidence="2">
    <location>
        <begin position="780"/>
        <end position="794"/>
    </location>
</feature>
<feature type="region of interest" description="Disordered" evidence="2">
    <location>
        <begin position="581"/>
        <end position="623"/>
    </location>
</feature>
<dbReference type="EMBL" id="LFMY01000006">
    <property type="protein sequence ID" value="OKL60111.1"/>
    <property type="molecule type" value="Genomic_DNA"/>
</dbReference>
<feature type="coiled-coil region" evidence="1">
    <location>
        <begin position="225"/>
        <end position="285"/>
    </location>
</feature>
<keyword evidence="4" id="KW-1185">Reference proteome</keyword>